<dbReference type="EMBL" id="QJNS01000251">
    <property type="protein sequence ID" value="RYO81431.1"/>
    <property type="molecule type" value="Genomic_DNA"/>
</dbReference>
<evidence type="ECO:0000313" key="9">
    <source>
        <dbReference type="EMBL" id="RYO81431.1"/>
    </source>
</evidence>
<dbReference type="InterPro" id="IPR001128">
    <property type="entry name" value="Cyt_P450"/>
</dbReference>
<comment type="caution">
    <text evidence="9">The sequence shown here is derived from an EMBL/GenBank/DDBJ whole genome shotgun (WGS) entry which is preliminary data.</text>
</comment>
<sequence>MYGASMPSDLRSMANIITRFKTNKPFQVITDTVTKIFFPPEYAEELKDIKSLSFTRALAEELFTGYHGFEPVDAIANDNNIIQTVARLKITPSLSMLSVCLIDWNVQLILPRDHLTDEIADEASIALQEYLGIDADWQEATLKPIVRNLSARLSARVFVGAELCRDQTWLDISTGYAYQCFVAAYKLQAWPHILRWPVSCFLPECRLLRAMVADARRTLAPVIAKRSDPEGICPSGAKHQQPQGNTITWIDDALKKAGLSRKLAVADFQLGLSLAAIHTTTELLTNSLFDIIATGPKLIDELREEIIRVLGPSMFAPSQDNTGNTLFNKTRLYQLKLLDSTIKETQRIHTAGVGSMARIAKKDTRLRDGLVIPKGAFMLVMLTAHTDEEVFPEANTFNPRRFLELRSQPGQEKKWQLVTTSPHHLAFGYGDHACPGRFLAANEIKIALVYFLMNYDWKFTGKTPQDFRMVGSLSMADANAKVLFRRRDSELAL</sequence>
<gene>
    <name evidence="9" type="ORF">DL762_007103</name>
</gene>
<reference evidence="9 10" key="1">
    <citation type="submission" date="2018-06" db="EMBL/GenBank/DDBJ databases">
        <title>Complete Genomes of Monosporascus.</title>
        <authorList>
            <person name="Robinson A.J."/>
            <person name="Natvig D.O."/>
        </authorList>
    </citation>
    <scope>NUCLEOTIDE SEQUENCE [LARGE SCALE GENOMIC DNA]</scope>
    <source>
        <strain evidence="9 10">CBS 609.92</strain>
    </source>
</reference>
<keyword evidence="4 8" id="KW-0479">Metal-binding</keyword>
<dbReference type="PRINTS" id="PR00465">
    <property type="entry name" value="EP450IV"/>
</dbReference>
<dbReference type="CDD" id="cd11041">
    <property type="entry name" value="CYP503A1-like"/>
    <property type="match status" value="1"/>
</dbReference>
<dbReference type="InterPro" id="IPR036396">
    <property type="entry name" value="Cyt_P450_sf"/>
</dbReference>
<evidence type="ECO:0000256" key="3">
    <source>
        <dbReference type="ARBA" id="ARBA00022617"/>
    </source>
</evidence>
<evidence type="ECO:0000313" key="10">
    <source>
        <dbReference type="Proteomes" id="UP000294003"/>
    </source>
</evidence>
<keyword evidence="5 8" id="KW-0560">Oxidoreductase</keyword>
<keyword evidence="7 8" id="KW-0503">Monooxygenase</keyword>
<dbReference type="Gene3D" id="1.10.630.10">
    <property type="entry name" value="Cytochrome P450"/>
    <property type="match status" value="1"/>
</dbReference>
<comment type="similarity">
    <text evidence="2 8">Belongs to the cytochrome P450 family.</text>
</comment>
<evidence type="ECO:0000256" key="6">
    <source>
        <dbReference type="ARBA" id="ARBA00023004"/>
    </source>
</evidence>
<evidence type="ECO:0000256" key="2">
    <source>
        <dbReference type="ARBA" id="ARBA00010617"/>
    </source>
</evidence>
<evidence type="ECO:0000256" key="1">
    <source>
        <dbReference type="ARBA" id="ARBA00001971"/>
    </source>
</evidence>
<evidence type="ECO:0000256" key="8">
    <source>
        <dbReference type="RuleBase" id="RU000461"/>
    </source>
</evidence>
<dbReference type="PANTHER" id="PTHR46206">
    <property type="entry name" value="CYTOCHROME P450"/>
    <property type="match status" value="1"/>
</dbReference>
<evidence type="ECO:0000256" key="5">
    <source>
        <dbReference type="ARBA" id="ARBA00023002"/>
    </source>
</evidence>
<dbReference type="InterPro" id="IPR017972">
    <property type="entry name" value="Cyt_P450_CS"/>
</dbReference>
<dbReference type="PANTHER" id="PTHR46206:SF2">
    <property type="entry name" value="CYTOCHROME P450 MONOOXYGENASE AUSG-RELATED"/>
    <property type="match status" value="1"/>
</dbReference>
<dbReference type="PROSITE" id="PS00086">
    <property type="entry name" value="CYTOCHROME_P450"/>
    <property type="match status" value="1"/>
</dbReference>
<name>A0ABY0H038_9PEZI</name>
<keyword evidence="3 8" id="KW-0349">Heme</keyword>
<evidence type="ECO:0000256" key="4">
    <source>
        <dbReference type="ARBA" id="ARBA00022723"/>
    </source>
</evidence>
<dbReference type="InterPro" id="IPR002403">
    <property type="entry name" value="Cyt_P450_E_grp-IV"/>
</dbReference>
<keyword evidence="10" id="KW-1185">Reference proteome</keyword>
<evidence type="ECO:0008006" key="11">
    <source>
        <dbReference type="Google" id="ProtNLM"/>
    </source>
</evidence>
<proteinExistence type="inferred from homology"/>
<protein>
    <recommendedName>
        <fullName evidence="11">Cytochrome P450</fullName>
    </recommendedName>
</protein>
<dbReference type="Proteomes" id="UP000294003">
    <property type="component" value="Unassembled WGS sequence"/>
</dbReference>
<keyword evidence="6 8" id="KW-0408">Iron</keyword>
<comment type="cofactor">
    <cofactor evidence="1">
        <name>heme</name>
        <dbReference type="ChEBI" id="CHEBI:30413"/>
    </cofactor>
</comment>
<organism evidence="9 10">
    <name type="scientific">Monosporascus cannonballus</name>
    <dbReference type="NCBI Taxonomy" id="155416"/>
    <lineage>
        <taxon>Eukaryota</taxon>
        <taxon>Fungi</taxon>
        <taxon>Dikarya</taxon>
        <taxon>Ascomycota</taxon>
        <taxon>Pezizomycotina</taxon>
        <taxon>Sordariomycetes</taxon>
        <taxon>Xylariomycetidae</taxon>
        <taxon>Xylariales</taxon>
        <taxon>Xylariales incertae sedis</taxon>
        <taxon>Monosporascus</taxon>
    </lineage>
</organism>
<dbReference type="Pfam" id="PF00067">
    <property type="entry name" value="p450"/>
    <property type="match status" value="1"/>
</dbReference>
<dbReference type="SUPFAM" id="SSF48264">
    <property type="entry name" value="Cytochrome P450"/>
    <property type="match status" value="1"/>
</dbReference>
<accession>A0ABY0H038</accession>
<evidence type="ECO:0000256" key="7">
    <source>
        <dbReference type="ARBA" id="ARBA00023033"/>
    </source>
</evidence>